<sequence length="360" mass="38314">MGTPTETAAHEHPPSHGYDHGHDHGHDHGAPARGFSRARAIWLVVGVLGVAGLLALRSLATEGGVPLPNQLQDLLTLAFSVIVESLPFVILGILLSIVVQAWLPDDLLQRYLPRNAVLRRFCISLFGIALPVCECGNVPLARGLVMKGFTVSESMTFLLAAPIVNPVTIITTHAAFGFDDGILVARILGGLAIANIVGWLFSLHPRQDDLLTPSFAAECARGDHSEGSRPQRSLAIFVRETSVIMPALFIGALIAGAIQVAVPREVLVSLGSNPLWSVLAMMVLAFVIAVCSSVDAFFILPFASTFLPGSIVTFLVFGPIIDVKMLAIMRTTYTTRTLVQLTVVVGLLSALIGLVVNVLA</sequence>
<evidence type="ECO:0000256" key="7">
    <source>
        <dbReference type="SAM" id="MobiDB-lite"/>
    </source>
</evidence>
<keyword evidence="6 8" id="KW-0472">Membrane</keyword>
<organism evidence="9 10">
    <name type="scientific">Antiquaquibacter soli</name>
    <dbReference type="NCBI Taxonomy" id="3064523"/>
    <lineage>
        <taxon>Bacteria</taxon>
        <taxon>Bacillati</taxon>
        <taxon>Actinomycetota</taxon>
        <taxon>Actinomycetes</taxon>
        <taxon>Micrococcales</taxon>
        <taxon>Microbacteriaceae</taxon>
        <taxon>Antiquaquibacter</taxon>
    </lineage>
</organism>
<protein>
    <submittedName>
        <fullName evidence="9">Permease</fullName>
    </submittedName>
</protein>
<keyword evidence="4 8" id="KW-0812">Transmembrane</keyword>
<evidence type="ECO:0000256" key="3">
    <source>
        <dbReference type="ARBA" id="ARBA00022475"/>
    </source>
</evidence>
<comment type="caution">
    <text evidence="9">The sequence shown here is derived from an EMBL/GenBank/DDBJ whole genome shotgun (WGS) entry which is preliminary data.</text>
</comment>
<name>A0ABT9BPE9_9MICO</name>
<evidence type="ECO:0000313" key="9">
    <source>
        <dbReference type="EMBL" id="MDO7882277.1"/>
    </source>
</evidence>
<feature type="transmembrane region" description="Helical" evidence="8">
    <location>
        <begin position="79"/>
        <end position="103"/>
    </location>
</feature>
<feature type="transmembrane region" description="Helical" evidence="8">
    <location>
        <begin position="243"/>
        <end position="262"/>
    </location>
</feature>
<comment type="subcellular location">
    <subcellularLocation>
        <location evidence="1">Cell membrane</location>
        <topology evidence="1">Multi-pass membrane protein</topology>
    </subcellularLocation>
</comment>
<accession>A0ABT9BPE9</accession>
<feature type="transmembrane region" description="Helical" evidence="8">
    <location>
        <begin position="40"/>
        <end position="59"/>
    </location>
</feature>
<dbReference type="Proteomes" id="UP001241072">
    <property type="component" value="Unassembled WGS sequence"/>
</dbReference>
<evidence type="ECO:0000313" key="10">
    <source>
        <dbReference type="Proteomes" id="UP001241072"/>
    </source>
</evidence>
<feature type="transmembrane region" description="Helical" evidence="8">
    <location>
        <begin position="338"/>
        <end position="359"/>
    </location>
</feature>
<feature type="compositionally biased region" description="Basic and acidic residues" evidence="7">
    <location>
        <begin position="8"/>
        <end position="29"/>
    </location>
</feature>
<feature type="transmembrane region" description="Helical" evidence="8">
    <location>
        <begin position="274"/>
        <end position="300"/>
    </location>
</feature>
<gene>
    <name evidence="9" type="ORF">Q5716_08580</name>
</gene>
<feature type="transmembrane region" description="Helical" evidence="8">
    <location>
        <begin position="183"/>
        <end position="201"/>
    </location>
</feature>
<dbReference type="PANTHER" id="PTHR34184:SF4">
    <property type="entry name" value="UPF0718 PROTEIN YCGR"/>
    <property type="match status" value="1"/>
</dbReference>
<comment type="similarity">
    <text evidence="2">Belongs to the UPF0718 family.</text>
</comment>
<evidence type="ECO:0000256" key="6">
    <source>
        <dbReference type="ARBA" id="ARBA00023136"/>
    </source>
</evidence>
<dbReference type="Pfam" id="PF03773">
    <property type="entry name" value="ArsP_1"/>
    <property type="match status" value="1"/>
</dbReference>
<feature type="transmembrane region" description="Helical" evidence="8">
    <location>
        <begin position="157"/>
        <end position="176"/>
    </location>
</feature>
<keyword evidence="3" id="KW-1003">Cell membrane</keyword>
<keyword evidence="5 8" id="KW-1133">Transmembrane helix</keyword>
<evidence type="ECO:0000256" key="5">
    <source>
        <dbReference type="ARBA" id="ARBA00022989"/>
    </source>
</evidence>
<keyword evidence="10" id="KW-1185">Reference proteome</keyword>
<evidence type="ECO:0000256" key="8">
    <source>
        <dbReference type="SAM" id="Phobius"/>
    </source>
</evidence>
<feature type="region of interest" description="Disordered" evidence="7">
    <location>
        <begin position="1"/>
        <end position="29"/>
    </location>
</feature>
<evidence type="ECO:0000256" key="2">
    <source>
        <dbReference type="ARBA" id="ARBA00006386"/>
    </source>
</evidence>
<dbReference type="PANTHER" id="PTHR34184">
    <property type="entry name" value="UPF0718 PROTEIN YCGR"/>
    <property type="match status" value="1"/>
</dbReference>
<reference evidence="9 10" key="1">
    <citation type="submission" date="2023-07" db="EMBL/GenBank/DDBJ databases">
        <title>Protaetiibacter sp. nov WY-16 isolated from soil.</title>
        <authorList>
            <person name="Liu B."/>
            <person name="Wan Y."/>
        </authorList>
    </citation>
    <scope>NUCLEOTIDE SEQUENCE [LARGE SCALE GENOMIC DNA]</scope>
    <source>
        <strain evidence="9 10">WY-16</strain>
    </source>
</reference>
<evidence type="ECO:0000256" key="4">
    <source>
        <dbReference type="ARBA" id="ARBA00022692"/>
    </source>
</evidence>
<feature type="transmembrane region" description="Helical" evidence="8">
    <location>
        <begin position="123"/>
        <end position="145"/>
    </location>
</feature>
<dbReference type="InterPro" id="IPR005524">
    <property type="entry name" value="DUF318"/>
</dbReference>
<evidence type="ECO:0000256" key="1">
    <source>
        <dbReference type="ARBA" id="ARBA00004651"/>
    </source>
</evidence>
<dbReference type="InterPro" id="IPR052923">
    <property type="entry name" value="UPF0718"/>
</dbReference>
<feature type="transmembrane region" description="Helical" evidence="8">
    <location>
        <begin position="306"/>
        <end position="326"/>
    </location>
</feature>
<proteinExistence type="inferred from homology"/>
<dbReference type="EMBL" id="JAUQUB010000001">
    <property type="protein sequence ID" value="MDO7882277.1"/>
    <property type="molecule type" value="Genomic_DNA"/>
</dbReference>